<name>A0A9X2F8F6_9BACT</name>
<protein>
    <recommendedName>
        <fullName evidence="4">Carboxypeptidase regulatory-like domain-containing protein</fullName>
    </recommendedName>
</protein>
<evidence type="ECO:0008006" key="4">
    <source>
        <dbReference type="Google" id="ProtNLM"/>
    </source>
</evidence>
<dbReference type="RefSeq" id="WP_252852374.1">
    <property type="nucleotide sequence ID" value="NZ_JAMXLR010000036.1"/>
</dbReference>
<sequence>MRRYSTPTKFMCLLACLAALPLAGCRESTGLQKVIVSGSVKYDGQPISNGEIRFFPIEGTQGPVSGSPIVNGTYEAKYRDGVPVGKHRVEIMAYRSQKGSVPEEIAREGGPTEQYLPARFNTDSELTRSVEASTKSLDFDLSSKKKK</sequence>
<feature type="chain" id="PRO_5040999967" description="Carboxypeptidase regulatory-like domain-containing protein" evidence="1">
    <location>
        <begin position="24"/>
        <end position="147"/>
    </location>
</feature>
<evidence type="ECO:0000256" key="1">
    <source>
        <dbReference type="SAM" id="SignalP"/>
    </source>
</evidence>
<dbReference type="EMBL" id="JAMXLR010000036">
    <property type="protein sequence ID" value="MCO6044270.1"/>
    <property type="molecule type" value="Genomic_DNA"/>
</dbReference>
<feature type="signal peptide" evidence="1">
    <location>
        <begin position="1"/>
        <end position="23"/>
    </location>
</feature>
<keyword evidence="1" id="KW-0732">Signal</keyword>
<proteinExistence type="predicted"/>
<evidence type="ECO:0000313" key="3">
    <source>
        <dbReference type="Proteomes" id="UP001155241"/>
    </source>
</evidence>
<dbReference type="AlphaFoldDB" id="A0A9X2F8F6"/>
<gene>
    <name evidence="2" type="ORF">NG895_10160</name>
</gene>
<organism evidence="2 3">
    <name type="scientific">Aeoliella straminimaris</name>
    <dbReference type="NCBI Taxonomy" id="2954799"/>
    <lineage>
        <taxon>Bacteria</taxon>
        <taxon>Pseudomonadati</taxon>
        <taxon>Planctomycetota</taxon>
        <taxon>Planctomycetia</taxon>
        <taxon>Pirellulales</taxon>
        <taxon>Lacipirellulaceae</taxon>
        <taxon>Aeoliella</taxon>
    </lineage>
</organism>
<comment type="caution">
    <text evidence="2">The sequence shown here is derived from an EMBL/GenBank/DDBJ whole genome shotgun (WGS) entry which is preliminary data.</text>
</comment>
<dbReference type="Proteomes" id="UP001155241">
    <property type="component" value="Unassembled WGS sequence"/>
</dbReference>
<accession>A0A9X2F8F6</accession>
<evidence type="ECO:0000313" key="2">
    <source>
        <dbReference type="EMBL" id="MCO6044270.1"/>
    </source>
</evidence>
<keyword evidence="3" id="KW-1185">Reference proteome</keyword>
<reference evidence="2" key="1">
    <citation type="submission" date="2022-06" db="EMBL/GenBank/DDBJ databases">
        <title>Aeoliella straminimaris, a novel planctomycete from sediments.</title>
        <authorList>
            <person name="Vitorino I.R."/>
            <person name="Lage O.M."/>
        </authorList>
    </citation>
    <scope>NUCLEOTIDE SEQUENCE</scope>
    <source>
        <strain evidence="2">ICT_H6.2</strain>
    </source>
</reference>